<dbReference type="GO" id="GO:0030246">
    <property type="term" value="F:carbohydrate binding"/>
    <property type="evidence" value="ECO:0007669"/>
    <property type="project" value="InterPro"/>
</dbReference>
<evidence type="ECO:0000313" key="5">
    <source>
        <dbReference type="Proteomes" id="UP000076532"/>
    </source>
</evidence>
<dbReference type="GO" id="GO:0005975">
    <property type="term" value="P:carbohydrate metabolic process"/>
    <property type="evidence" value="ECO:0007669"/>
    <property type="project" value="InterPro"/>
</dbReference>
<dbReference type="EMBL" id="KV417897">
    <property type="protein sequence ID" value="KZP04687.1"/>
    <property type="molecule type" value="Genomic_DNA"/>
</dbReference>
<dbReference type="SUPFAM" id="SSF74650">
    <property type="entry name" value="Galactose mutarotase-like"/>
    <property type="match status" value="1"/>
</dbReference>
<reference evidence="4 5" key="1">
    <citation type="journal article" date="2016" name="Mol. Biol. Evol.">
        <title>Comparative Genomics of Early-Diverging Mushroom-Forming Fungi Provides Insights into the Origins of Lignocellulose Decay Capabilities.</title>
        <authorList>
            <person name="Nagy L.G."/>
            <person name="Riley R."/>
            <person name="Tritt A."/>
            <person name="Adam C."/>
            <person name="Daum C."/>
            <person name="Floudas D."/>
            <person name="Sun H."/>
            <person name="Yadav J.S."/>
            <person name="Pangilinan J."/>
            <person name="Larsson K.H."/>
            <person name="Matsuura K."/>
            <person name="Barry K."/>
            <person name="Labutti K."/>
            <person name="Kuo R."/>
            <person name="Ohm R.A."/>
            <person name="Bhattacharya S.S."/>
            <person name="Shirouzu T."/>
            <person name="Yoshinaga Y."/>
            <person name="Martin F.M."/>
            <person name="Grigoriev I.V."/>
            <person name="Hibbett D.S."/>
        </authorList>
    </citation>
    <scope>NUCLEOTIDE SEQUENCE [LARGE SCALE GENOMIC DNA]</scope>
    <source>
        <strain evidence="4 5">CBS 109695</strain>
    </source>
</reference>
<accession>A0A167V6H5</accession>
<dbReference type="PANTHER" id="PTHR38481">
    <property type="entry name" value="HYALURONATE LYASE"/>
    <property type="match status" value="1"/>
</dbReference>
<proteinExistence type="inferred from homology"/>
<feature type="domain" description="Polysaccharide lyase family 8 central" evidence="2">
    <location>
        <begin position="145"/>
        <end position="183"/>
    </location>
</feature>
<evidence type="ECO:0000256" key="1">
    <source>
        <dbReference type="ARBA" id="ARBA00006699"/>
    </source>
</evidence>
<name>A0A167V6H5_9AGAM</name>
<dbReference type="AlphaFoldDB" id="A0A167V6H5"/>
<sequence length="191" mass="21119">VVIHQTVSSDGIRPDGSFGQHVGILYNGNYGKDYLNADLDLETEAGDTQFAAEIASKEALATLLQGDLWMIYRNVITDVLHWDFSVLGRFISFPVADKQATGSINFNISEVQQLANQWQSDALLEVVDSLQTNTSDANSGSIVGNRMFYANDYMVQRGSGYITTVKMYSTRTNNTECTNFQNASPLRPLCL</sequence>
<dbReference type="InterPro" id="IPR011013">
    <property type="entry name" value="Gal_mutarotase_sf_dom"/>
</dbReference>
<dbReference type="GO" id="GO:0005576">
    <property type="term" value="C:extracellular region"/>
    <property type="evidence" value="ECO:0007669"/>
    <property type="project" value="InterPro"/>
</dbReference>
<comment type="similarity">
    <text evidence="1">Belongs to the polysaccharide lyase 8 family.</text>
</comment>
<dbReference type="OrthoDB" id="5980780at2759"/>
<evidence type="ECO:0000259" key="2">
    <source>
        <dbReference type="Pfam" id="PF02278"/>
    </source>
</evidence>
<gene>
    <name evidence="4" type="ORF">FIBSPDRAFT_904091</name>
</gene>
<dbReference type="Pfam" id="PF08124">
    <property type="entry name" value="Lyase_8_N"/>
    <property type="match status" value="1"/>
</dbReference>
<dbReference type="Gene3D" id="2.70.98.10">
    <property type="match status" value="1"/>
</dbReference>
<feature type="domain" description="Polysaccharide lyase 8 N-terminal alpha-helical" evidence="3">
    <location>
        <begin position="3"/>
        <end position="119"/>
    </location>
</feature>
<dbReference type="SUPFAM" id="SSF48230">
    <property type="entry name" value="Chondroitin AC/alginate lyase"/>
    <property type="match status" value="1"/>
</dbReference>
<dbReference type="InterPro" id="IPR014718">
    <property type="entry name" value="GH-type_carb-bd"/>
</dbReference>
<dbReference type="InterPro" id="IPR008929">
    <property type="entry name" value="Chondroitin_lyas"/>
</dbReference>
<dbReference type="GO" id="GO:0016837">
    <property type="term" value="F:carbon-oxygen lyase activity, acting on polysaccharides"/>
    <property type="evidence" value="ECO:0007669"/>
    <property type="project" value="UniProtKB-ARBA"/>
</dbReference>
<dbReference type="PANTHER" id="PTHR38481:SF1">
    <property type="entry name" value="HYALURONATE LYASE"/>
    <property type="match status" value="1"/>
</dbReference>
<dbReference type="Proteomes" id="UP000076532">
    <property type="component" value="Unassembled WGS sequence"/>
</dbReference>
<dbReference type="InterPro" id="IPR038970">
    <property type="entry name" value="Lyase_8"/>
</dbReference>
<evidence type="ECO:0000313" key="4">
    <source>
        <dbReference type="EMBL" id="KZP04687.1"/>
    </source>
</evidence>
<keyword evidence="4" id="KW-0456">Lyase</keyword>
<protein>
    <submittedName>
        <fullName evidence="4">Polysaccharide lyase family 8 protein</fullName>
    </submittedName>
</protein>
<dbReference type="Gene3D" id="1.50.10.100">
    <property type="entry name" value="Chondroitin AC/alginate lyase"/>
    <property type="match status" value="1"/>
</dbReference>
<keyword evidence="5" id="KW-1185">Reference proteome</keyword>
<organism evidence="4 5">
    <name type="scientific">Athelia psychrophila</name>
    <dbReference type="NCBI Taxonomy" id="1759441"/>
    <lineage>
        <taxon>Eukaryota</taxon>
        <taxon>Fungi</taxon>
        <taxon>Dikarya</taxon>
        <taxon>Basidiomycota</taxon>
        <taxon>Agaricomycotina</taxon>
        <taxon>Agaricomycetes</taxon>
        <taxon>Agaricomycetidae</taxon>
        <taxon>Atheliales</taxon>
        <taxon>Atheliaceae</taxon>
        <taxon>Athelia</taxon>
    </lineage>
</organism>
<dbReference type="InterPro" id="IPR003159">
    <property type="entry name" value="Lyase_8_central_dom"/>
</dbReference>
<feature type="non-terminal residue" evidence="4">
    <location>
        <position position="1"/>
    </location>
</feature>
<dbReference type="Pfam" id="PF02278">
    <property type="entry name" value="Lyase_8"/>
    <property type="match status" value="1"/>
</dbReference>
<dbReference type="InterPro" id="IPR012970">
    <property type="entry name" value="Lyase_8_alpha_N"/>
</dbReference>
<evidence type="ECO:0000259" key="3">
    <source>
        <dbReference type="Pfam" id="PF08124"/>
    </source>
</evidence>